<dbReference type="Pfam" id="PF00515">
    <property type="entry name" value="TPR_1"/>
    <property type="match status" value="1"/>
</dbReference>
<dbReference type="Gene3D" id="1.25.40.10">
    <property type="entry name" value="Tetratricopeptide repeat domain"/>
    <property type="match status" value="1"/>
</dbReference>
<dbReference type="SUPFAM" id="SSF48452">
    <property type="entry name" value="TPR-like"/>
    <property type="match status" value="1"/>
</dbReference>
<dbReference type="PANTHER" id="PTHR45984:SF1">
    <property type="entry name" value="SPAG1 AXONEMAL DYNEIN ASSEMBLY FACTOR"/>
    <property type="match status" value="1"/>
</dbReference>
<feature type="region of interest" description="Disordered" evidence="6">
    <location>
        <begin position="107"/>
        <end position="163"/>
    </location>
</feature>
<evidence type="ECO:0000256" key="5">
    <source>
        <dbReference type="PROSITE-ProRule" id="PRU00339"/>
    </source>
</evidence>
<name>A0ABM1PNT7_DROAR</name>
<accession>A0ABM1PNT7</accession>
<reference evidence="7" key="2">
    <citation type="journal article" date="2016" name="G3 (Bethesda)">
        <title>Genome Evolution in Three Species of Cactophilic Drosophila.</title>
        <authorList>
            <person name="Sanchez-Flores A."/>
            <person name="Penazola F."/>
            <person name="Carpinteyro-Ponce J."/>
            <person name="Nazario-Yepiz N."/>
            <person name="Abreu-Goodger C."/>
            <person name="Machado C.A."/>
            <person name="Markow T.A."/>
        </authorList>
    </citation>
    <scope>NUCLEOTIDE SEQUENCE [LARGE SCALE GENOMIC DNA]</scope>
</reference>
<evidence type="ECO:0000313" key="7">
    <source>
        <dbReference type="Proteomes" id="UP000694904"/>
    </source>
</evidence>
<keyword evidence="2" id="KW-0963">Cytoplasm</keyword>
<evidence type="ECO:0000256" key="3">
    <source>
        <dbReference type="ARBA" id="ARBA00022737"/>
    </source>
</evidence>
<feature type="compositionally biased region" description="Basic and acidic residues" evidence="6">
    <location>
        <begin position="123"/>
        <end position="136"/>
    </location>
</feature>
<sequence>MDKGKSLLQKYHIPISNLDFGYVEKCENAREMEKIVMILRSGEEGYFPDLTRCAEEKLKKLKPDSKLFRTEEKIQQSNVLAKHELKPIYDWTNEIKNKDNVLSELKEEDTVQSLDLPPVRKTTKIDIDKDETETSKNKPAPKPSAKPQPKSTNEQRIKSTDYSKWDKYDPDEEILRMDLEQEREKEQAQIKLKNIINTKKEDQLEISEEITEQQRLNAQIAKLSQVEREQYAEKFRLRGNEYFKAKEYENAVREYTRAINFDPAQAARSYNNRAISYLKLNNYLLAIKDCEACLRLEPDNVKALLRLADANYNQGYRRESYGIYQRVLELEPNNTSAKKSLEQLRQQVGELAPAHATRMVIQELPSDTAPTTKKPEKPAISKSATPKPSIPKPATVEPATVEPVKLPKDYDLAELVKPNRVIKSKIATAAEALGGTLKNTNSIANAQKQQMQHMMQKVASAQGQLRLPQSTCSGSTNNKLLIQELQ</sequence>
<dbReference type="GeneID" id="108617562"/>
<evidence type="ECO:0000256" key="6">
    <source>
        <dbReference type="SAM" id="MobiDB-lite"/>
    </source>
</evidence>
<protein>
    <submittedName>
        <fullName evidence="8">Sperm-associated antigen 1</fullName>
    </submittedName>
</protein>
<keyword evidence="4 5" id="KW-0802">TPR repeat</keyword>
<evidence type="ECO:0000313" key="8">
    <source>
        <dbReference type="RefSeq" id="XP_017868873.1"/>
    </source>
</evidence>
<dbReference type="Proteomes" id="UP000694904">
    <property type="component" value="Chromosome 2"/>
</dbReference>
<comment type="subcellular location">
    <subcellularLocation>
        <location evidence="1">Cytoplasm</location>
    </subcellularLocation>
</comment>
<evidence type="ECO:0000256" key="1">
    <source>
        <dbReference type="ARBA" id="ARBA00004496"/>
    </source>
</evidence>
<dbReference type="Pfam" id="PF13181">
    <property type="entry name" value="TPR_8"/>
    <property type="match status" value="1"/>
</dbReference>
<feature type="region of interest" description="Disordered" evidence="6">
    <location>
        <begin position="364"/>
        <end position="400"/>
    </location>
</feature>
<feature type="repeat" description="TPR" evidence="5">
    <location>
        <begin position="232"/>
        <end position="265"/>
    </location>
</feature>
<dbReference type="PANTHER" id="PTHR45984">
    <property type="entry name" value="RNA (RNA) POLYMERASE II ASSOCIATED PROTEIN HOMOLOG"/>
    <property type="match status" value="1"/>
</dbReference>
<dbReference type="InterPro" id="IPR051982">
    <property type="entry name" value="CiliaryAsmbly_MitoImport"/>
</dbReference>
<feature type="compositionally biased region" description="Basic and acidic residues" evidence="6">
    <location>
        <begin position="153"/>
        <end position="163"/>
    </location>
</feature>
<feature type="repeat" description="TPR" evidence="5">
    <location>
        <begin position="267"/>
        <end position="300"/>
    </location>
</feature>
<evidence type="ECO:0000256" key="2">
    <source>
        <dbReference type="ARBA" id="ARBA00022490"/>
    </source>
</evidence>
<feature type="repeat" description="TPR" evidence="5">
    <location>
        <begin position="301"/>
        <end position="334"/>
    </location>
</feature>
<dbReference type="InterPro" id="IPR019734">
    <property type="entry name" value="TPR_rpt"/>
</dbReference>
<organism evidence="7 8">
    <name type="scientific">Drosophila arizonae</name>
    <name type="common">Fruit fly</name>
    <dbReference type="NCBI Taxonomy" id="7263"/>
    <lineage>
        <taxon>Eukaryota</taxon>
        <taxon>Metazoa</taxon>
        <taxon>Ecdysozoa</taxon>
        <taxon>Arthropoda</taxon>
        <taxon>Hexapoda</taxon>
        <taxon>Insecta</taxon>
        <taxon>Pterygota</taxon>
        <taxon>Neoptera</taxon>
        <taxon>Endopterygota</taxon>
        <taxon>Diptera</taxon>
        <taxon>Brachycera</taxon>
        <taxon>Muscomorpha</taxon>
        <taxon>Ephydroidea</taxon>
        <taxon>Drosophilidae</taxon>
        <taxon>Drosophila</taxon>
    </lineage>
</organism>
<dbReference type="RefSeq" id="XP_017868873.1">
    <property type="nucleotide sequence ID" value="XM_018013384.1"/>
</dbReference>
<gene>
    <name evidence="8" type="primary">LOC108617562</name>
</gene>
<keyword evidence="3" id="KW-0677">Repeat</keyword>
<dbReference type="PROSITE" id="PS50005">
    <property type="entry name" value="TPR"/>
    <property type="match status" value="3"/>
</dbReference>
<reference evidence="7" key="1">
    <citation type="journal article" date="1997" name="Nucleic Acids Res.">
        <title>tRNAscan-SE: a program for improved detection of transfer RNA genes in genomic sequence.</title>
        <authorList>
            <person name="Lowe T.M."/>
            <person name="Eddy S.R."/>
        </authorList>
    </citation>
    <scope>NUCLEOTIDE SEQUENCE [LARGE SCALE GENOMIC DNA]</scope>
</reference>
<reference evidence="8" key="3">
    <citation type="submission" date="2025-08" db="UniProtKB">
        <authorList>
            <consortium name="RefSeq"/>
        </authorList>
    </citation>
    <scope>IDENTIFICATION</scope>
    <source>
        <tissue evidence="8">Whole organism</tissue>
    </source>
</reference>
<proteinExistence type="predicted"/>
<dbReference type="SMART" id="SM00028">
    <property type="entry name" value="TPR"/>
    <property type="match status" value="3"/>
</dbReference>
<dbReference type="InterPro" id="IPR011990">
    <property type="entry name" value="TPR-like_helical_dom_sf"/>
</dbReference>
<keyword evidence="7" id="KW-1185">Reference proteome</keyword>
<evidence type="ECO:0000256" key="4">
    <source>
        <dbReference type="ARBA" id="ARBA00022803"/>
    </source>
</evidence>